<dbReference type="EMBL" id="CADIKK010000023">
    <property type="protein sequence ID" value="CAB3797896.1"/>
    <property type="molecule type" value="Genomic_DNA"/>
</dbReference>
<accession>A0A6S7BF27</accession>
<keyword evidence="2" id="KW-1185">Reference proteome</keyword>
<protein>
    <submittedName>
        <fullName evidence="1">Uncharacterized protein</fullName>
    </submittedName>
</protein>
<reference evidence="1 2" key="1">
    <citation type="submission" date="2020-04" db="EMBL/GenBank/DDBJ databases">
        <authorList>
            <person name="De Canck E."/>
        </authorList>
    </citation>
    <scope>NUCLEOTIDE SEQUENCE [LARGE SCALE GENOMIC DNA]</scope>
    <source>
        <strain evidence="1 2">LMG 28614</strain>
    </source>
</reference>
<organism evidence="1 2">
    <name type="scientific">Paraburkholderia ultramafica</name>
    <dbReference type="NCBI Taxonomy" id="1544867"/>
    <lineage>
        <taxon>Bacteria</taxon>
        <taxon>Pseudomonadati</taxon>
        <taxon>Pseudomonadota</taxon>
        <taxon>Betaproteobacteria</taxon>
        <taxon>Burkholderiales</taxon>
        <taxon>Burkholderiaceae</taxon>
        <taxon>Paraburkholderia</taxon>
    </lineage>
</organism>
<dbReference type="AlphaFoldDB" id="A0A6S7BF27"/>
<gene>
    <name evidence="1" type="ORF">LMG28614_04671</name>
</gene>
<name>A0A6S7BF27_9BURK</name>
<dbReference type="Proteomes" id="UP000494365">
    <property type="component" value="Unassembled WGS sequence"/>
</dbReference>
<sequence>MRKGGRESLCHFRISTVQKVLMVNHPPYSVVLTYTENPQQLTMQAVDSARLAPVVAGTMEVPFFLDDDNFEFDDELARQLGVAMLNVIAAGRPGIKRCLYVTQHPIDKSSEE</sequence>
<evidence type="ECO:0000313" key="2">
    <source>
        <dbReference type="Proteomes" id="UP000494365"/>
    </source>
</evidence>
<proteinExistence type="predicted"/>
<evidence type="ECO:0000313" key="1">
    <source>
        <dbReference type="EMBL" id="CAB3797896.1"/>
    </source>
</evidence>